<dbReference type="CDD" id="cd21696">
    <property type="entry name" value="GINS_B_Psf1"/>
    <property type="match status" value="1"/>
</dbReference>
<dbReference type="GO" id="GO:0000811">
    <property type="term" value="C:GINS complex"/>
    <property type="evidence" value="ECO:0007669"/>
    <property type="project" value="UniProtKB-UniRule"/>
</dbReference>
<dbReference type="OrthoDB" id="10252587at2759"/>
<dbReference type="Pfam" id="PF24997">
    <property type="entry name" value="PSF1_C"/>
    <property type="match status" value="1"/>
</dbReference>
<evidence type="ECO:0000256" key="1">
    <source>
        <dbReference type="ARBA" id="ARBA00004123"/>
    </source>
</evidence>
<dbReference type="Pfam" id="PF05916">
    <property type="entry name" value="Sld5"/>
    <property type="match status" value="1"/>
</dbReference>
<evidence type="ECO:0000259" key="8">
    <source>
        <dbReference type="Pfam" id="PF24997"/>
    </source>
</evidence>
<dbReference type="PANTHER" id="PTHR12914">
    <property type="entry name" value="PARTNER OF SLD5"/>
    <property type="match status" value="1"/>
</dbReference>
<evidence type="ECO:0000313" key="9">
    <source>
        <dbReference type="EMBL" id="CAD7619556.1"/>
    </source>
</evidence>
<dbReference type="InterPro" id="IPR056783">
    <property type="entry name" value="PSF1_C"/>
</dbReference>
<keyword evidence="3 5" id="KW-0235">DNA replication</keyword>
<accession>A0A7R9PT08</accession>
<sequence>MFGDKAVDLIKSLSRESTDPMPSYCDELVDKVMDEMNELNQQIQQFVQSNEATIERTSEEYRHQLVATQIRFSALLWNKRCLLAYHYNRMEKLKRLRWQLGSALPQDITKNLSEAELVWFLSYSNNLSDYMNKLNNGKGIDLTLHQKPPKRLYIQVRCNTEYGDLELDDGTSVVLTKDSMHFLPLSQCEKLILGGVLQQI</sequence>
<dbReference type="InterPro" id="IPR005339">
    <property type="entry name" value="GINS_Psf1"/>
</dbReference>
<evidence type="ECO:0000256" key="6">
    <source>
        <dbReference type="SAM" id="Coils"/>
    </source>
</evidence>
<dbReference type="AlphaFoldDB" id="A0A7R9PT08"/>
<keyword evidence="6" id="KW-0175">Coiled coil</keyword>
<evidence type="ECO:0000256" key="4">
    <source>
        <dbReference type="ARBA" id="ARBA00023242"/>
    </source>
</evidence>
<dbReference type="EMBL" id="OC854585">
    <property type="protein sequence ID" value="CAD7619556.1"/>
    <property type="molecule type" value="Genomic_DNA"/>
</dbReference>
<evidence type="ECO:0000256" key="2">
    <source>
        <dbReference type="ARBA" id="ARBA00006677"/>
    </source>
</evidence>
<dbReference type="SUPFAM" id="SSF158573">
    <property type="entry name" value="GINS helical bundle-like"/>
    <property type="match status" value="1"/>
</dbReference>
<evidence type="ECO:0000313" key="10">
    <source>
        <dbReference type="Proteomes" id="UP000759131"/>
    </source>
</evidence>
<dbReference type="InterPro" id="IPR021151">
    <property type="entry name" value="GINS_A"/>
</dbReference>
<protein>
    <recommendedName>
        <fullName evidence="5">DNA replication complex GINS protein PSF1</fullName>
    </recommendedName>
</protein>
<dbReference type="GO" id="GO:1902983">
    <property type="term" value="P:DNA strand elongation involved in mitotic DNA replication"/>
    <property type="evidence" value="ECO:0007669"/>
    <property type="project" value="TreeGrafter"/>
</dbReference>
<evidence type="ECO:0000256" key="3">
    <source>
        <dbReference type="ARBA" id="ARBA00022705"/>
    </source>
</evidence>
<evidence type="ECO:0000259" key="7">
    <source>
        <dbReference type="Pfam" id="PF05916"/>
    </source>
</evidence>
<dbReference type="InterPro" id="IPR036224">
    <property type="entry name" value="GINS_bundle-like_dom_sf"/>
</dbReference>
<comment type="similarity">
    <text evidence="2 5">Belongs to the GINS1/PSF1 family.</text>
</comment>
<comment type="function">
    <text evidence="5">Required for correct functioning of the GINS complex, a complex that plays an essential role in the initiation of DNA replication, and progression of DNA replication forks. GINS complex seems to bind preferentially to single-stranded DNA.</text>
</comment>
<keyword evidence="10" id="KW-1185">Reference proteome</keyword>
<gene>
    <name evidence="9" type="ORF">OSB1V03_LOCUS57</name>
</gene>
<dbReference type="EMBL" id="CAJPIZ010000010">
    <property type="protein sequence ID" value="CAG2099986.1"/>
    <property type="molecule type" value="Genomic_DNA"/>
</dbReference>
<dbReference type="Gene3D" id="1.20.58.1030">
    <property type="match status" value="1"/>
</dbReference>
<feature type="domain" description="GINS subunit" evidence="7">
    <location>
        <begin position="73"/>
        <end position="134"/>
    </location>
</feature>
<name>A0A7R9PT08_9ACAR</name>
<dbReference type="PANTHER" id="PTHR12914:SF2">
    <property type="entry name" value="DNA REPLICATION COMPLEX GINS PROTEIN PSF1"/>
    <property type="match status" value="1"/>
</dbReference>
<feature type="domain" description="DNA replication complex GINS protein PSF1 C-terminal" evidence="8">
    <location>
        <begin position="150"/>
        <end position="199"/>
    </location>
</feature>
<dbReference type="CDD" id="cd11710">
    <property type="entry name" value="GINS_A_psf1"/>
    <property type="match status" value="1"/>
</dbReference>
<dbReference type="Proteomes" id="UP000759131">
    <property type="component" value="Unassembled WGS sequence"/>
</dbReference>
<comment type="subunit">
    <text evidence="5">Component of the GINS complex.</text>
</comment>
<evidence type="ECO:0000256" key="5">
    <source>
        <dbReference type="RuleBase" id="RU368085"/>
    </source>
</evidence>
<comment type="subcellular location">
    <subcellularLocation>
        <location evidence="1 5">Nucleus</location>
    </subcellularLocation>
</comment>
<keyword evidence="4 5" id="KW-0539">Nucleus</keyword>
<proteinExistence type="inferred from homology"/>
<feature type="coiled-coil region" evidence="6">
    <location>
        <begin position="25"/>
        <end position="56"/>
    </location>
</feature>
<organism evidence="9">
    <name type="scientific">Medioppia subpectinata</name>
    <dbReference type="NCBI Taxonomy" id="1979941"/>
    <lineage>
        <taxon>Eukaryota</taxon>
        <taxon>Metazoa</taxon>
        <taxon>Ecdysozoa</taxon>
        <taxon>Arthropoda</taxon>
        <taxon>Chelicerata</taxon>
        <taxon>Arachnida</taxon>
        <taxon>Acari</taxon>
        <taxon>Acariformes</taxon>
        <taxon>Sarcoptiformes</taxon>
        <taxon>Oribatida</taxon>
        <taxon>Brachypylina</taxon>
        <taxon>Oppioidea</taxon>
        <taxon>Oppiidae</taxon>
        <taxon>Medioppia</taxon>
    </lineage>
</organism>
<reference evidence="9" key="1">
    <citation type="submission" date="2020-11" db="EMBL/GenBank/DDBJ databases">
        <authorList>
            <person name="Tran Van P."/>
        </authorList>
    </citation>
    <scope>NUCLEOTIDE SEQUENCE</scope>
</reference>